<name>A0A4V2VKI0_9FIRM</name>
<evidence type="ECO:0000313" key="1">
    <source>
        <dbReference type="EMBL" id="TCU59995.1"/>
    </source>
</evidence>
<proteinExistence type="predicted"/>
<comment type="caution">
    <text evidence="1">The sequence shown here is derived from an EMBL/GenBank/DDBJ whole genome shotgun (WGS) entry which is preliminary data.</text>
</comment>
<organism evidence="1 2">
    <name type="scientific">Longicatena caecimuris</name>
    <dbReference type="NCBI Taxonomy" id="1796635"/>
    <lineage>
        <taxon>Bacteria</taxon>
        <taxon>Bacillati</taxon>
        <taxon>Bacillota</taxon>
        <taxon>Erysipelotrichia</taxon>
        <taxon>Erysipelotrichales</taxon>
        <taxon>Erysipelotrichaceae</taxon>
        <taxon>Longicatena</taxon>
    </lineage>
</organism>
<keyword evidence="2" id="KW-1185">Reference proteome</keyword>
<protein>
    <submittedName>
        <fullName evidence="1">Uncharacterized protein</fullName>
    </submittedName>
</protein>
<accession>A0A4V2VKI0</accession>
<gene>
    <name evidence="1" type="ORF">EDD61_10932</name>
</gene>
<dbReference type="EMBL" id="SMBP01000009">
    <property type="protein sequence ID" value="TCU59995.1"/>
    <property type="molecule type" value="Genomic_DNA"/>
</dbReference>
<dbReference type="RefSeq" id="WP_207900996.1">
    <property type="nucleotide sequence ID" value="NZ_JANKBG010000009.1"/>
</dbReference>
<evidence type="ECO:0000313" key="2">
    <source>
        <dbReference type="Proteomes" id="UP000295773"/>
    </source>
</evidence>
<dbReference type="AlphaFoldDB" id="A0A4V2VKI0"/>
<reference evidence="1 2" key="1">
    <citation type="submission" date="2019-03" db="EMBL/GenBank/DDBJ databases">
        <title>Genomic Encyclopedia of Type Strains, Phase IV (KMG-IV): sequencing the most valuable type-strain genomes for metagenomic binning, comparative biology and taxonomic classification.</title>
        <authorList>
            <person name="Goeker M."/>
        </authorList>
    </citation>
    <scope>NUCLEOTIDE SEQUENCE [LARGE SCALE GENOMIC DNA]</scope>
    <source>
        <strain evidence="1 2">DSM 29481</strain>
    </source>
</reference>
<sequence length="116" mass="13535">MKMKIIQVTDEAIVFSNGNKITYDHVQECCEYNFADFNSLEDTLAMETEFDENLVFEVVKGSDDYNKGSGFRFGNPNNMFFVPCYSEQNGCYTTDIKIYYTNTKEVLNLMCEERIY</sequence>
<dbReference type="Proteomes" id="UP000295773">
    <property type="component" value="Unassembled WGS sequence"/>
</dbReference>